<feature type="domain" description="Bacterial alpha-L-rhamnosidase N-terminal" evidence="5">
    <location>
        <begin position="154"/>
        <end position="319"/>
    </location>
</feature>
<dbReference type="InterPro" id="IPR008928">
    <property type="entry name" value="6-hairpin_glycosidase_sf"/>
</dbReference>
<dbReference type="GO" id="GO:0005975">
    <property type="term" value="P:carbohydrate metabolic process"/>
    <property type="evidence" value="ECO:0007669"/>
    <property type="project" value="InterPro"/>
</dbReference>
<dbReference type="EMBL" id="FXXI01000001">
    <property type="protein sequence ID" value="SMS00053.1"/>
    <property type="molecule type" value="Genomic_DNA"/>
</dbReference>
<name>A0A1Y6IVH7_9VIBR</name>
<evidence type="ECO:0000256" key="1">
    <source>
        <dbReference type="ARBA" id="ARBA00001445"/>
    </source>
</evidence>
<evidence type="ECO:0000256" key="3">
    <source>
        <dbReference type="ARBA" id="ARBA00022801"/>
    </source>
</evidence>
<dbReference type="InterPro" id="IPR012341">
    <property type="entry name" value="6hp_glycosidase-like_sf"/>
</dbReference>
<dbReference type="SUPFAM" id="SSF48208">
    <property type="entry name" value="Six-hairpin glycosidases"/>
    <property type="match status" value="1"/>
</dbReference>
<dbReference type="Proteomes" id="UP001283366">
    <property type="component" value="Unassembled WGS sequence"/>
</dbReference>
<comment type="catalytic activity">
    <reaction evidence="1">
        <text>Hydrolysis of terminal non-reducing alpha-L-rhamnose residues in alpha-L-rhamnosides.</text>
        <dbReference type="EC" id="3.2.1.40"/>
    </reaction>
</comment>
<feature type="domain" description="Alpha-L-rhamnosidase six-hairpin glycosidase" evidence="6">
    <location>
        <begin position="462"/>
        <end position="791"/>
    </location>
</feature>
<keyword evidence="11" id="KW-1185">Reference proteome</keyword>
<dbReference type="EC" id="3.2.1.40" evidence="2"/>
<evidence type="ECO:0000313" key="11">
    <source>
        <dbReference type="Proteomes" id="UP001283366"/>
    </source>
</evidence>
<dbReference type="Proteomes" id="UP000196125">
    <property type="component" value="Unassembled WGS sequence"/>
</dbReference>
<evidence type="ECO:0000313" key="9">
    <source>
        <dbReference type="EMBL" id="SMS00053.1"/>
    </source>
</evidence>
<evidence type="ECO:0000313" key="10">
    <source>
        <dbReference type="Proteomes" id="UP000196125"/>
    </source>
</evidence>
<organism evidence="9 10">
    <name type="scientific">Vibrio mangrovi</name>
    <dbReference type="NCBI Taxonomy" id="474394"/>
    <lineage>
        <taxon>Bacteria</taxon>
        <taxon>Pseudomonadati</taxon>
        <taxon>Pseudomonadota</taxon>
        <taxon>Gammaproteobacteria</taxon>
        <taxon>Vibrionales</taxon>
        <taxon>Vibrionaceae</taxon>
        <taxon>Vibrio</taxon>
    </lineage>
</organism>
<dbReference type="Gene3D" id="2.60.420.10">
    <property type="entry name" value="Maltose phosphorylase, domain 3"/>
    <property type="match status" value="1"/>
</dbReference>
<evidence type="ECO:0000313" key="8">
    <source>
        <dbReference type="EMBL" id="MDW6003159.1"/>
    </source>
</evidence>
<protein>
    <recommendedName>
        <fullName evidence="2">alpha-L-rhamnosidase</fullName>
        <ecNumber evidence="2">3.2.1.40</ecNumber>
    </recommendedName>
</protein>
<dbReference type="Pfam" id="PF17390">
    <property type="entry name" value="Bac_rhamnosid_C"/>
    <property type="match status" value="1"/>
</dbReference>
<dbReference type="PANTHER" id="PTHR33307">
    <property type="entry name" value="ALPHA-RHAMNOSIDASE (EUROFUNG)"/>
    <property type="match status" value="1"/>
</dbReference>
<feature type="domain" description="Alpha-L-rhamnosidase concanavalin-like" evidence="4">
    <location>
        <begin position="338"/>
        <end position="455"/>
    </location>
</feature>
<dbReference type="InterPro" id="IPR008902">
    <property type="entry name" value="Rhamnosid_concanavalin"/>
</dbReference>
<evidence type="ECO:0000256" key="2">
    <source>
        <dbReference type="ARBA" id="ARBA00012652"/>
    </source>
</evidence>
<dbReference type="Gene3D" id="1.50.10.10">
    <property type="match status" value="1"/>
</dbReference>
<dbReference type="Gene3D" id="2.60.120.260">
    <property type="entry name" value="Galactose-binding domain-like"/>
    <property type="match status" value="2"/>
</dbReference>
<accession>A0A1Y6IVH7</accession>
<dbReference type="InterPro" id="IPR016007">
    <property type="entry name" value="Alpha_rhamnosid"/>
</dbReference>
<evidence type="ECO:0000259" key="4">
    <source>
        <dbReference type="Pfam" id="PF05592"/>
    </source>
</evidence>
<dbReference type="RefSeq" id="WP_200807672.1">
    <property type="nucleotide sequence ID" value="NZ_AP024883.1"/>
</dbReference>
<proteinExistence type="predicted"/>
<evidence type="ECO:0000259" key="6">
    <source>
        <dbReference type="Pfam" id="PF17389"/>
    </source>
</evidence>
<dbReference type="Pfam" id="PF05592">
    <property type="entry name" value="Bac_rhamnosid"/>
    <property type="match status" value="1"/>
</dbReference>
<evidence type="ECO:0000259" key="5">
    <source>
        <dbReference type="Pfam" id="PF08531"/>
    </source>
</evidence>
<dbReference type="InterPro" id="IPR035396">
    <property type="entry name" value="Bac_rhamnosid6H"/>
</dbReference>
<dbReference type="PANTHER" id="PTHR33307:SF6">
    <property type="entry name" value="ALPHA-RHAMNOSIDASE (EUROFUNG)-RELATED"/>
    <property type="match status" value="1"/>
</dbReference>
<reference evidence="8 11" key="2">
    <citation type="submission" date="2023-11" db="EMBL/GenBank/DDBJ databases">
        <title>Plant-associative lifestyle of Vibrio porteresiae and its evolutionary dynamics.</title>
        <authorList>
            <person name="Rameshkumar N."/>
            <person name="Kirti K."/>
        </authorList>
    </citation>
    <scope>NUCLEOTIDE SEQUENCE [LARGE SCALE GENOMIC DNA]</scope>
    <source>
        <strain evidence="8 11">MSSRF38</strain>
    </source>
</reference>
<dbReference type="GO" id="GO:0030596">
    <property type="term" value="F:alpha-L-rhamnosidase activity"/>
    <property type="evidence" value="ECO:0007669"/>
    <property type="project" value="UniProtKB-EC"/>
</dbReference>
<sequence>MLNSQQQMVTLLNKYNRELVMSDSELKINDSGRSIVVDQTPINVSWYANFKQCRYVVYVIKDGQVVFSKDNSGSDNSCIISDIQLEKSTEYVTEVHLYGDSGEEQKLVNSFVTGNFGEFEGCWISNGKALQDEVDFYQESRNTVIRKKIYIADEINKAYIHLVGLGYYNLYINGEKVSRYELNNDWTNYDKTIFYDTFDIQPFLKPGENDLFVELGNGWYNPAPLTLFGKYNLRNVLTIGEPKLLADIVIQTGTEWETIPTDESWLVAEGPYLFNNIYLGEVLDFRLHKHESDMIDFHDTSWTNAMKVEGPKGVLKPSYIEKVTQNRVVKPVEVIPAEDGKIVVDFGEVISGFIDISFMGHENQVIDFLYSEEINEDKTLNTASTLAGFVGKQVADDFTVPGGAGAPELAEQRDRCICRDGTLRFTNKFTYHSFRYVELKGIDIEHIQELEAICVHTELNPVGYFRCSDSFLNELHDVAKNTKLNNIHAVFEDCARERLAYGGDMVALATSQVFMFNTAKLYEKTIGDFINDMRPNGGMPETAPFMGIKTNGTGDGAGPLGWQLVVPYLLKIHYQYYGNLELIRNVYPFLEKQIEHLSSLDPELICDFCLGDWGSKDANPKNFKKSSPAINFTATCFHYFHFLLISDFSKKLGLNDKWLAYSQKADSLKQEIINRYRNDDGSYADRTQTSYIFAIYFALEDEPGYLIDALVNLIESNNFEITSGIFGQSFAYELFRKYDLNHILYQWLYHEDGIRHMLRDNNLALKEFFGENKNGSCNHAMFSSYASWFYKGLGGIEICDDSCGSDIINIKPYFDTSIDFVDCSYETPQGVVTCNWSRNNELIELYIKVPFNLKRCMLIIDRAYEDSVRHMNVVHVEKKHVYVDIIDTGELNIKLNTVVLPQEEMIDVR</sequence>
<dbReference type="Pfam" id="PF08531">
    <property type="entry name" value="Bac_rhamnosid_N"/>
    <property type="match status" value="1"/>
</dbReference>
<gene>
    <name evidence="8" type="ORF">SBX37_09910</name>
    <name evidence="9" type="ORF">VIM7927_01291</name>
</gene>
<keyword evidence="3 8" id="KW-0378">Hydrolase</keyword>
<reference evidence="9 10" key="1">
    <citation type="submission" date="2017-05" db="EMBL/GenBank/DDBJ databases">
        <authorList>
            <person name="Song R."/>
            <person name="Chenine A.L."/>
            <person name="Ruprecht R.M."/>
        </authorList>
    </citation>
    <scope>NUCLEOTIDE SEQUENCE [LARGE SCALE GENOMIC DNA]</scope>
    <source>
        <strain evidence="9 10">CECT 7927</strain>
    </source>
</reference>
<dbReference type="InterPro" id="IPR035398">
    <property type="entry name" value="Bac_rhamnosid_C"/>
</dbReference>
<dbReference type="Pfam" id="PF17389">
    <property type="entry name" value="Bac_rhamnosid6H"/>
    <property type="match status" value="1"/>
</dbReference>
<evidence type="ECO:0000259" key="7">
    <source>
        <dbReference type="Pfam" id="PF17390"/>
    </source>
</evidence>
<dbReference type="EMBL" id="JAWRCO010000001">
    <property type="protein sequence ID" value="MDW6003159.1"/>
    <property type="molecule type" value="Genomic_DNA"/>
</dbReference>
<feature type="domain" description="Alpha-L-rhamnosidase C-terminal" evidence="7">
    <location>
        <begin position="808"/>
        <end position="859"/>
    </location>
</feature>
<dbReference type="AlphaFoldDB" id="A0A1Y6IVH7"/>
<dbReference type="InterPro" id="IPR013737">
    <property type="entry name" value="Bac_rhamnosid_N"/>
</dbReference>